<dbReference type="FunFam" id="1.10.510.10:FF:000383">
    <property type="entry name" value="Mitogen-activated protein kinase kinase kinase 14"/>
    <property type="match status" value="1"/>
</dbReference>
<dbReference type="AlphaFoldDB" id="A0A974H2Q2"/>
<gene>
    <name evidence="21" type="ORF">XELAEV_18043320mg</name>
</gene>
<accession>A0A974H2Q2</accession>
<keyword evidence="18" id="KW-0175">Coiled coil</keyword>
<dbReference type="GO" id="GO:0007249">
    <property type="term" value="P:canonical NF-kappaB signal transduction"/>
    <property type="evidence" value="ECO:0007669"/>
    <property type="project" value="TreeGrafter"/>
</dbReference>
<evidence type="ECO:0000259" key="20">
    <source>
        <dbReference type="PROSITE" id="PS50011"/>
    </source>
</evidence>
<evidence type="ECO:0000256" key="6">
    <source>
        <dbReference type="ARBA" id="ARBA00022553"/>
    </source>
</evidence>
<keyword evidence="7" id="KW-0808">Transferase</keyword>
<dbReference type="InterPro" id="IPR050538">
    <property type="entry name" value="MAP_kinase_kinase_kinase"/>
</dbReference>
<keyword evidence="8 17" id="KW-0547">Nucleotide-binding</keyword>
<keyword evidence="5" id="KW-0723">Serine/threonine-protein kinase</keyword>
<comment type="subcellular location">
    <subcellularLocation>
        <location evidence="1">Cytoplasm</location>
    </subcellularLocation>
</comment>
<keyword evidence="10 17" id="KW-0067">ATP-binding</keyword>
<comment type="catalytic activity">
    <reaction evidence="13">
        <text>L-seryl-[protein] + ATP = O-phospho-L-seryl-[protein] + ADP + H(+)</text>
        <dbReference type="Rhea" id="RHEA:17989"/>
        <dbReference type="Rhea" id="RHEA-COMP:9863"/>
        <dbReference type="Rhea" id="RHEA-COMP:11604"/>
        <dbReference type="ChEBI" id="CHEBI:15378"/>
        <dbReference type="ChEBI" id="CHEBI:29999"/>
        <dbReference type="ChEBI" id="CHEBI:30616"/>
        <dbReference type="ChEBI" id="CHEBI:83421"/>
        <dbReference type="ChEBI" id="CHEBI:456216"/>
        <dbReference type="EC" id="2.7.11.25"/>
    </reaction>
</comment>
<dbReference type="Gene3D" id="1.10.510.10">
    <property type="entry name" value="Transferase(Phosphotransferase) domain 1"/>
    <property type="match status" value="1"/>
</dbReference>
<evidence type="ECO:0000256" key="8">
    <source>
        <dbReference type="ARBA" id="ARBA00022741"/>
    </source>
</evidence>
<evidence type="ECO:0000256" key="1">
    <source>
        <dbReference type="ARBA" id="ARBA00004496"/>
    </source>
</evidence>
<reference evidence="22" key="1">
    <citation type="journal article" date="2016" name="Nature">
        <title>Genome evolution in the allotetraploid frog Xenopus laevis.</title>
        <authorList>
            <person name="Session A.M."/>
            <person name="Uno Y."/>
            <person name="Kwon T."/>
            <person name="Chapman J.A."/>
            <person name="Toyoda A."/>
            <person name="Takahashi S."/>
            <person name="Fukui A."/>
            <person name="Hikosaka A."/>
            <person name="Suzuki A."/>
            <person name="Kondo M."/>
            <person name="van Heeringen S.J."/>
            <person name="Quigley I."/>
            <person name="Heinz S."/>
            <person name="Ogino H."/>
            <person name="Ochi H."/>
            <person name="Hellsten U."/>
            <person name="Lyons J.B."/>
            <person name="Simakov O."/>
            <person name="Putnam N."/>
            <person name="Stites J."/>
            <person name="Kuroki Y."/>
            <person name="Tanaka T."/>
            <person name="Michiue T."/>
            <person name="Watanabe M."/>
            <person name="Bogdanovic O."/>
            <person name="Lister R."/>
            <person name="Georgiou G."/>
            <person name="Paranjpe S.S."/>
            <person name="van Kruijsbergen I."/>
            <person name="Shu S."/>
            <person name="Carlson J."/>
            <person name="Kinoshita T."/>
            <person name="Ohta Y."/>
            <person name="Mawaribuchi S."/>
            <person name="Jenkins J."/>
            <person name="Grimwood J."/>
            <person name="Schmutz J."/>
            <person name="Mitros T."/>
            <person name="Mozaffari S.V."/>
            <person name="Suzuki Y."/>
            <person name="Haramoto Y."/>
            <person name="Yamamoto T.S."/>
            <person name="Takagi C."/>
            <person name="Heald R."/>
            <person name="Miller K."/>
            <person name="Haudenschild C."/>
            <person name="Kitzman J."/>
            <person name="Nakayama T."/>
            <person name="Izutsu Y."/>
            <person name="Robert J."/>
            <person name="Fortriede J."/>
            <person name="Burns K."/>
            <person name="Lotay V."/>
            <person name="Karimi K."/>
            <person name="Yasuoka Y."/>
            <person name="Dichmann D.S."/>
            <person name="Flajnik M.F."/>
            <person name="Houston D.W."/>
            <person name="Shendure J."/>
            <person name="DuPasquier L."/>
            <person name="Vize P.D."/>
            <person name="Zorn A.M."/>
            <person name="Ito M."/>
            <person name="Marcotte E.M."/>
            <person name="Wallingford J.B."/>
            <person name="Ito Y."/>
            <person name="Asashima M."/>
            <person name="Ueno N."/>
            <person name="Matsuda Y."/>
            <person name="Veenstra G.J."/>
            <person name="Fujiyama A."/>
            <person name="Harland R.M."/>
            <person name="Taira M."/>
            <person name="Rokhsar D.S."/>
        </authorList>
    </citation>
    <scope>NUCLEOTIDE SEQUENCE [LARGE SCALE GENOMIC DNA]</scope>
    <source>
        <strain evidence="22">J</strain>
    </source>
</reference>
<feature type="compositionally biased region" description="Basic and acidic residues" evidence="19">
    <location>
        <begin position="633"/>
        <end position="659"/>
    </location>
</feature>
<dbReference type="GO" id="GO:0005737">
    <property type="term" value="C:cytoplasm"/>
    <property type="evidence" value="ECO:0007669"/>
    <property type="project" value="UniProtKB-SubCell"/>
</dbReference>
<evidence type="ECO:0000256" key="19">
    <source>
        <dbReference type="SAM" id="MobiDB-lite"/>
    </source>
</evidence>
<dbReference type="InterPro" id="IPR011009">
    <property type="entry name" value="Kinase-like_dom_sf"/>
</dbReference>
<evidence type="ECO:0000256" key="4">
    <source>
        <dbReference type="ARBA" id="ARBA00022490"/>
    </source>
</evidence>
<dbReference type="EMBL" id="CM004482">
    <property type="protein sequence ID" value="OCT62236.1"/>
    <property type="molecule type" value="Genomic_DNA"/>
</dbReference>
<dbReference type="SUPFAM" id="SSF56112">
    <property type="entry name" value="Protein kinase-like (PK-like)"/>
    <property type="match status" value="1"/>
</dbReference>
<evidence type="ECO:0000256" key="9">
    <source>
        <dbReference type="ARBA" id="ARBA00022777"/>
    </source>
</evidence>
<keyword evidence="11" id="KW-0832">Ubl conjugation</keyword>
<name>A0A974H2Q2_XENLA</name>
<dbReference type="PANTHER" id="PTHR48016:SF9">
    <property type="entry name" value="MITOGEN-ACTIVATED PROTEIN KINASE KINASE KINASE 14"/>
    <property type="match status" value="1"/>
</dbReference>
<dbReference type="PROSITE" id="PS50011">
    <property type="entry name" value="PROTEIN_KINASE_DOM"/>
    <property type="match status" value="1"/>
</dbReference>
<dbReference type="Pfam" id="PF00069">
    <property type="entry name" value="Pkinase"/>
    <property type="match status" value="1"/>
</dbReference>
<dbReference type="PANTHER" id="PTHR48016">
    <property type="entry name" value="MAP KINASE KINASE KINASE SSK2-RELATED-RELATED"/>
    <property type="match status" value="1"/>
</dbReference>
<evidence type="ECO:0000256" key="7">
    <source>
        <dbReference type="ARBA" id="ARBA00022679"/>
    </source>
</evidence>
<feature type="region of interest" description="Disordered" evidence="19">
    <location>
        <begin position="617"/>
        <end position="662"/>
    </location>
</feature>
<evidence type="ECO:0000256" key="13">
    <source>
        <dbReference type="ARBA" id="ARBA00048329"/>
    </source>
</evidence>
<evidence type="ECO:0000256" key="18">
    <source>
        <dbReference type="SAM" id="Coils"/>
    </source>
</evidence>
<evidence type="ECO:0000256" key="11">
    <source>
        <dbReference type="ARBA" id="ARBA00022843"/>
    </source>
</evidence>
<sequence>MAVGRQQSSHLDPDIPQKVYKYEGTVEKEAVEPGMPKNLKNLLPWSEVIEKGTAKEEKQSPSLYISIIAQPECENNHEICPSFQQHQIYNTDSKQYSHLDTEHTANNVVNSTEGKPAHQSKTPRIKGKKAKRKRRQKNGSQNPDQRISKQECRAPIPVQDEESQHNLNVWWSDGKEKKEKHNTISNEHQWQELYLLKEDGLKEHHKPINIKQCIYHIGGGKLPPSAALQDPSLDSISEILKTLGTKRSCDVDYGEITSPKYGSPKLKRPYEDSKTDSVEECMLAALRGSVSMGEPKSLCTFAEAWKQEADDEDRETDTEGVILTEKLKTEDYEYKEDIHWTKDGEALGSGSFGDVLPAKDEQTGVRFAVKKIHQSRFRSQELKSCLWVSSPKLVPVYGAVREGPWINVFLKLMTGGSLGQLIKLNGYLPEDRALYYLGQVLEGLTHLHAKSIVHGDIKADNILLSEDGNDAYLCDLGHSAYLPMDGSKKQLLTSDYVPGTETHMAPEIVRGDACDTKLDVWSSCCMMLHLLNGWHPWSRTHKPPLCLKIATEPPPVKEIPPTCDPQTCEVIVAGLEKDPFRRVTAAQLQEKVNLALHKIGGLKSPWKSEYKMPRNFPDTTLSPSPVIATETPIPKHEPALHDTRPNPNKSKPERIKQKTDSSAVQLDIFHGKEIQMEREYFLTNLFLESSLEEQEQMLSCLSEENMDLHRSHKDSVHTFDTASSGIYSWDSKMDPLSLKSDSLINAGVPTTPSCFNGYKVQLQTLSGEKLHILESGGTKLGDLAVGISSQIPLQSFTILTPEGKPVPWSTDIAECGIHLQCALAPDHGGGWIWRVMRGRLEQGPMGEVYRAHCQSTPSQPHCNGSDSTVDWVAKYFKQLSKSPMYPQCRSGTVTLGPGLCEI</sequence>
<dbReference type="Gene3D" id="3.30.200.20">
    <property type="entry name" value="Phosphorylase Kinase, domain 1"/>
    <property type="match status" value="1"/>
</dbReference>
<evidence type="ECO:0000256" key="10">
    <source>
        <dbReference type="ARBA" id="ARBA00022840"/>
    </source>
</evidence>
<protein>
    <recommendedName>
        <fullName evidence="14">Mitogen-activated protein kinase kinase kinase 14</fullName>
        <ecNumber evidence="3">2.7.11.25</ecNumber>
    </recommendedName>
    <alternativeName>
        <fullName evidence="15">NF-kappa-beta-inducing kinase</fullName>
    </alternativeName>
    <alternativeName>
        <fullName evidence="16">Serine/threonine-protein kinase NIK</fullName>
    </alternativeName>
</protein>
<evidence type="ECO:0000313" key="21">
    <source>
        <dbReference type="EMBL" id="OCT62236.1"/>
    </source>
</evidence>
<evidence type="ECO:0000256" key="3">
    <source>
        <dbReference type="ARBA" id="ARBA00012406"/>
    </source>
</evidence>
<feature type="coiled-coil region" evidence="18">
    <location>
        <begin position="684"/>
        <end position="711"/>
    </location>
</feature>
<dbReference type="GO" id="GO:0005524">
    <property type="term" value="F:ATP binding"/>
    <property type="evidence" value="ECO:0007669"/>
    <property type="project" value="UniProtKB-UniRule"/>
</dbReference>
<dbReference type="InterPro" id="IPR017441">
    <property type="entry name" value="Protein_kinase_ATP_BS"/>
</dbReference>
<comment type="similarity">
    <text evidence="2">Belongs to the protein kinase superfamily. STE Ser/Thr protein kinase family. MAP kinase kinase kinase subfamily.</text>
</comment>
<dbReference type="FunFam" id="3.30.200.20:FF:000326">
    <property type="entry name" value="Mitogen-activated protein kinase kinase kinase 14"/>
    <property type="match status" value="1"/>
</dbReference>
<keyword evidence="6" id="KW-0597">Phosphoprotein</keyword>
<keyword evidence="9" id="KW-0418">Kinase</keyword>
<dbReference type="EC" id="2.7.11.25" evidence="3"/>
<dbReference type="SMART" id="SM00220">
    <property type="entry name" value="S_TKc"/>
    <property type="match status" value="1"/>
</dbReference>
<evidence type="ECO:0000256" key="5">
    <source>
        <dbReference type="ARBA" id="ARBA00022527"/>
    </source>
</evidence>
<evidence type="ECO:0000256" key="14">
    <source>
        <dbReference type="ARBA" id="ARBA00069017"/>
    </source>
</evidence>
<feature type="region of interest" description="Disordered" evidence="19">
    <location>
        <begin position="107"/>
        <end position="155"/>
    </location>
</feature>
<proteinExistence type="inferred from homology"/>
<evidence type="ECO:0000256" key="17">
    <source>
        <dbReference type="PROSITE-ProRule" id="PRU10141"/>
    </source>
</evidence>
<dbReference type="PROSITE" id="PS00107">
    <property type="entry name" value="PROTEIN_KINASE_ATP"/>
    <property type="match status" value="1"/>
</dbReference>
<feature type="compositionally biased region" description="Basic residues" evidence="19">
    <location>
        <begin position="121"/>
        <end position="137"/>
    </location>
</feature>
<evidence type="ECO:0000256" key="12">
    <source>
        <dbReference type="ARBA" id="ARBA00047559"/>
    </source>
</evidence>
<evidence type="ECO:0000313" key="22">
    <source>
        <dbReference type="Proteomes" id="UP000694892"/>
    </source>
</evidence>
<dbReference type="GO" id="GO:0038061">
    <property type="term" value="P:non-canonical NF-kappaB signal transduction"/>
    <property type="evidence" value="ECO:0007669"/>
    <property type="project" value="UniProtKB-ARBA"/>
</dbReference>
<dbReference type="GO" id="GO:0004709">
    <property type="term" value="F:MAP kinase kinase kinase activity"/>
    <property type="evidence" value="ECO:0007669"/>
    <property type="project" value="UniProtKB-EC"/>
</dbReference>
<keyword evidence="4" id="KW-0963">Cytoplasm</keyword>
<evidence type="ECO:0000256" key="16">
    <source>
        <dbReference type="ARBA" id="ARBA00081622"/>
    </source>
</evidence>
<feature type="domain" description="Protein kinase" evidence="20">
    <location>
        <begin position="341"/>
        <end position="596"/>
    </location>
</feature>
<comment type="catalytic activity">
    <reaction evidence="12">
        <text>L-threonyl-[protein] + ATP = O-phospho-L-threonyl-[protein] + ADP + H(+)</text>
        <dbReference type="Rhea" id="RHEA:46608"/>
        <dbReference type="Rhea" id="RHEA-COMP:11060"/>
        <dbReference type="Rhea" id="RHEA-COMP:11605"/>
        <dbReference type="ChEBI" id="CHEBI:15378"/>
        <dbReference type="ChEBI" id="CHEBI:30013"/>
        <dbReference type="ChEBI" id="CHEBI:30616"/>
        <dbReference type="ChEBI" id="CHEBI:61977"/>
        <dbReference type="ChEBI" id="CHEBI:456216"/>
        <dbReference type="EC" id="2.7.11.25"/>
    </reaction>
</comment>
<dbReference type="Proteomes" id="UP000694892">
    <property type="component" value="Chromosome 9_10L"/>
</dbReference>
<feature type="binding site" evidence="17">
    <location>
        <position position="371"/>
    </location>
    <ligand>
        <name>ATP</name>
        <dbReference type="ChEBI" id="CHEBI:30616"/>
    </ligand>
</feature>
<dbReference type="InterPro" id="IPR008271">
    <property type="entry name" value="Ser/Thr_kinase_AS"/>
</dbReference>
<dbReference type="InterPro" id="IPR000719">
    <property type="entry name" value="Prot_kinase_dom"/>
</dbReference>
<evidence type="ECO:0000256" key="2">
    <source>
        <dbReference type="ARBA" id="ARBA00006529"/>
    </source>
</evidence>
<dbReference type="PROSITE" id="PS00108">
    <property type="entry name" value="PROTEIN_KINASE_ST"/>
    <property type="match status" value="1"/>
</dbReference>
<evidence type="ECO:0000256" key="15">
    <source>
        <dbReference type="ARBA" id="ARBA00076928"/>
    </source>
</evidence>
<organism evidence="21 22">
    <name type="scientific">Xenopus laevis</name>
    <name type="common">African clawed frog</name>
    <dbReference type="NCBI Taxonomy" id="8355"/>
    <lineage>
        <taxon>Eukaryota</taxon>
        <taxon>Metazoa</taxon>
        <taxon>Chordata</taxon>
        <taxon>Craniata</taxon>
        <taxon>Vertebrata</taxon>
        <taxon>Euteleostomi</taxon>
        <taxon>Amphibia</taxon>
        <taxon>Batrachia</taxon>
        <taxon>Anura</taxon>
        <taxon>Pipoidea</taxon>
        <taxon>Pipidae</taxon>
        <taxon>Xenopodinae</taxon>
        <taxon>Xenopus</taxon>
        <taxon>Xenopus</taxon>
    </lineage>
</organism>